<dbReference type="NCBIfam" id="TIGR03433">
    <property type="entry name" value="padR_acidobact"/>
    <property type="match status" value="1"/>
</dbReference>
<dbReference type="RefSeq" id="WP_050671091.1">
    <property type="nucleotide sequence ID" value="NZ_LAIR01000002.1"/>
</dbReference>
<dbReference type="InterPro" id="IPR036388">
    <property type="entry name" value="WH-like_DNA-bd_sf"/>
</dbReference>
<accession>A0A0L6CM55</accession>
<protein>
    <submittedName>
        <fullName evidence="2">PadR family transcriptional regulator</fullName>
    </submittedName>
</protein>
<dbReference type="OrthoDB" id="122286at2"/>
<dbReference type="InterPro" id="IPR052509">
    <property type="entry name" value="Metal_resp_DNA-bind_regulator"/>
</dbReference>
<gene>
    <name evidence="2" type="ORF">VV01_18015</name>
</gene>
<feature type="domain" description="Transcription regulator PadR N-terminal" evidence="1">
    <location>
        <begin position="14"/>
        <end position="86"/>
    </location>
</feature>
<keyword evidence="3" id="KW-1185">Reference proteome</keyword>
<dbReference type="Gene3D" id="1.10.10.10">
    <property type="entry name" value="Winged helix-like DNA-binding domain superfamily/Winged helix DNA-binding domain"/>
    <property type="match status" value="1"/>
</dbReference>
<dbReference type="Proteomes" id="UP000037397">
    <property type="component" value="Unassembled WGS sequence"/>
</dbReference>
<dbReference type="SUPFAM" id="SSF46785">
    <property type="entry name" value="Winged helix' DNA-binding domain"/>
    <property type="match status" value="1"/>
</dbReference>
<comment type="caution">
    <text evidence="2">The sequence shown here is derived from an EMBL/GenBank/DDBJ whole genome shotgun (WGS) entry which is preliminary data.</text>
</comment>
<sequence>MRSEALRGHLDALILASVEDGPRHGYAITEFLSERSGGTLDIATGTLYPALHRLEKAGWLASDWSTVSGRKRRTYELTRSGRTALADQRADWNRLADVVQAVLRPGIA</sequence>
<dbReference type="PANTHER" id="PTHR33169">
    <property type="entry name" value="PADR-FAMILY TRANSCRIPTIONAL REGULATOR"/>
    <property type="match status" value="1"/>
</dbReference>
<evidence type="ECO:0000313" key="3">
    <source>
        <dbReference type="Proteomes" id="UP000037397"/>
    </source>
</evidence>
<dbReference type="AlphaFoldDB" id="A0A0L6CM55"/>
<evidence type="ECO:0000259" key="1">
    <source>
        <dbReference type="Pfam" id="PF03551"/>
    </source>
</evidence>
<dbReference type="EMBL" id="LAIR01000002">
    <property type="protein sequence ID" value="KNX38608.1"/>
    <property type="molecule type" value="Genomic_DNA"/>
</dbReference>
<dbReference type="InterPro" id="IPR017799">
    <property type="entry name" value="Tscrpt_reg_PadR_acidobac-type"/>
</dbReference>
<evidence type="ECO:0000313" key="2">
    <source>
        <dbReference type="EMBL" id="KNX38608.1"/>
    </source>
</evidence>
<reference evidence="3" key="1">
    <citation type="submission" date="2015-03" db="EMBL/GenBank/DDBJ databases">
        <title>Luteipulveratus halotolerans sp. nov., a novel actinobacterium (Dermacoccaceae) from Sarawak, Malaysia.</title>
        <authorList>
            <person name="Juboi H."/>
            <person name="Basik A."/>
            <person name="Shamsul S.S."/>
            <person name="Arnold P."/>
            <person name="Schmitt E.K."/>
            <person name="Sanglier J.-J."/>
            <person name="Yeo T."/>
        </authorList>
    </citation>
    <scope>NUCLEOTIDE SEQUENCE [LARGE SCALE GENOMIC DNA]</scope>
    <source>
        <strain evidence="3">C296001</strain>
    </source>
</reference>
<organism evidence="2 3">
    <name type="scientific">Luteipulveratus halotolerans</name>
    <dbReference type="NCBI Taxonomy" id="1631356"/>
    <lineage>
        <taxon>Bacteria</taxon>
        <taxon>Bacillati</taxon>
        <taxon>Actinomycetota</taxon>
        <taxon>Actinomycetes</taxon>
        <taxon>Micrococcales</taxon>
        <taxon>Dermacoccaceae</taxon>
        <taxon>Luteipulveratus</taxon>
    </lineage>
</organism>
<dbReference type="PANTHER" id="PTHR33169:SF14">
    <property type="entry name" value="TRANSCRIPTIONAL REGULATOR RV3488"/>
    <property type="match status" value="1"/>
</dbReference>
<name>A0A0L6CM55_9MICO</name>
<dbReference type="Pfam" id="PF03551">
    <property type="entry name" value="PadR"/>
    <property type="match status" value="1"/>
</dbReference>
<dbReference type="InterPro" id="IPR036390">
    <property type="entry name" value="WH_DNA-bd_sf"/>
</dbReference>
<proteinExistence type="predicted"/>
<dbReference type="InterPro" id="IPR005149">
    <property type="entry name" value="Tscrpt_reg_PadR_N"/>
</dbReference>
<dbReference type="PATRIC" id="fig|1631356.3.peg.3590"/>